<comment type="caution">
    <text evidence="1">The sequence shown here is derived from an EMBL/GenBank/DDBJ whole genome shotgun (WGS) entry which is preliminary data.</text>
</comment>
<name>A0A164FDZ3_9CRUS</name>
<keyword evidence="2" id="KW-1185">Reference proteome</keyword>
<organism evidence="1 2">
    <name type="scientific">Daphnia magna</name>
    <dbReference type="NCBI Taxonomy" id="35525"/>
    <lineage>
        <taxon>Eukaryota</taxon>
        <taxon>Metazoa</taxon>
        <taxon>Ecdysozoa</taxon>
        <taxon>Arthropoda</taxon>
        <taxon>Crustacea</taxon>
        <taxon>Branchiopoda</taxon>
        <taxon>Diplostraca</taxon>
        <taxon>Cladocera</taxon>
        <taxon>Anomopoda</taxon>
        <taxon>Daphniidae</taxon>
        <taxon>Daphnia</taxon>
    </lineage>
</organism>
<proteinExistence type="predicted"/>
<evidence type="ECO:0000313" key="2">
    <source>
        <dbReference type="Proteomes" id="UP000076858"/>
    </source>
</evidence>
<reference evidence="1 2" key="1">
    <citation type="submission" date="2016-03" db="EMBL/GenBank/DDBJ databases">
        <title>EvidentialGene: Evidence-directed Construction of Genes on Genomes.</title>
        <authorList>
            <person name="Gilbert D.G."/>
            <person name="Choi J.-H."/>
            <person name="Mockaitis K."/>
            <person name="Colbourne J."/>
            <person name="Pfrender M."/>
        </authorList>
    </citation>
    <scope>NUCLEOTIDE SEQUENCE [LARGE SCALE GENOMIC DNA]</scope>
    <source>
        <strain evidence="1 2">Xinb3</strain>
        <tissue evidence="1">Complete organism</tissue>
    </source>
</reference>
<dbReference type="Proteomes" id="UP000076858">
    <property type="component" value="Unassembled WGS sequence"/>
</dbReference>
<evidence type="ECO:0000313" key="1">
    <source>
        <dbReference type="EMBL" id="KZR97699.1"/>
    </source>
</evidence>
<sequence>MRTIIVVRRLTPETAVSELLTIQENINLFLDYRNFNFRFTSGFKMPNNSLMVGLSARRFTFSHHFPRQRPIHKAMGDRSYS</sequence>
<protein>
    <submittedName>
        <fullName evidence="1">Uncharacterized protein</fullName>
    </submittedName>
</protein>
<dbReference type="EMBL" id="LRGB01020449">
    <property type="protein sequence ID" value="KZR97699.1"/>
    <property type="molecule type" value="Genomic_DNA"/>
</dbReference>
<gene>
    <name evidence="1" type="ORF">APZ42_007282</name>
</gene>
<dbReference type="AlphaFoldDB" id="A0A164FDZ3"/>
<accession>A0A164FDZ3</accession>